<gene>
    <name evidence="25" type="ORF">SOCEGT47_042870</name>
</gene>
<feature type="domain" description="Thioesterase" evidence="24">
    <location>
        <begin position="52"/>
        <end position="122"/>
    </location>
</feature>
<dbReference type="SUPFAM" id="SSF54637">
    <property type="entry name" value="Thioesterase/thiol ester dehydrase-isomerase"/>
    <property type="match status" value="1"/>
</dbReference>
<reference evidence="25 26" key="1">
    <citation type="submission" date="2015-09" db="EMBL/GenBank/DDBJ databases">
        <title>Sorangium comparison.</title>
        <authorList>
            <person name="Zaburannyi N."/>
            <person name="Bunk B."/>
            <person name="Overmann J."/>
            <person name="Mueller R."/>
        </authorList>
    </citation>
    <scope>NUCLEOTIDE SEQUENCE [LARGE SCALE GENOMIC DNA]</scope>
    <source>
        <strain evidence="25 26">So ceGT47</strain>
    </source>
</reference>
<evidence type="ECO:0000256" key="3">
    <source>
        <dbReference type="ARBA" id="ARBA00004632"/>
    </source>
</evidence>
<evidence type="ECO:0000256" key="21">
    <source>
        <dbReference type="ARBA" id="ARBA00047969"/>
    </source>
</evidence>
<keyword evidence="5" id="KW-0963">Cytoplasm</keyword>
<comment type="catalytic activity">
    <reaction evidence="21">
        <text>decanoyl-CoA + H2O = decanoate + CoA + H(+)</text>
        <dbReference type="Rhea" id="RHEA:40059"/>
        <dbReference type="ChEBI" id="CHEBI:15377"/>
        <dbReference type="ChEBI" id="CHEBI:15378"/>
        <dbReference type="ChEBI" id="CHEBI:27689"/>
        <dbReference type="ChEBI" id="CHEBI:57287"/>
        <dbReference type="ChEBI" id="CHEBI:61430"/>
    </reaction>
    <physiologicalReaction direction="left-to-right" evidence="21">
        <dbReference type="Rhea" id="RHEA:40060"/>
    </physiologicalReaction>
</comment>
<evidence type="ECO:0000256" key="18">
    <source>
        <dbReference type="ARBA" id="ARBA00043210"/>
    </source>
</evidence>
<keyword evidence="10" id="KW-0443">Lipid metabolism</keyword>
<dbReference type="GO" id="GO:0006631">
    <property type="term" value="P:fatty acid metabolic process"/>
    <property type="evidence" value="ECO:0007669"/>
    <property type="project" value="UniProtKB-KW"/>
</dbReference>
<evidence type="ECO:0000256" key="20">
    <source>
        <dbReference type="ARBA" id="ARBA00047734"/>
    </source>
</evidence>
<dbReference type="Proteomes" id="UP000295781">
    <property type="component" value="Chromosome"/>
</dbReference>
<evidence type="ECO:0000313" key="26">
    <source>
        <dbReference type="Proteomes" id="UP000295781"/>
    </source>
</evidence>
<dbReference type="CDD" id="cd03443">
    <property type="entry name" value="PaaI_thioesterase"/>
    <property type="match status" value="1"/>
</dbReference>
<evidence type="ECO:0000256" key="15">
    <source>
        <dbReference type="ARBA" id="ARBA00038456"/>
    </source>
</evidence>
<evidence type="ECO:0000256" key="23">
    <source>
        <dbReference type="ARBA" id="ARBA00048180"/>
    </source>
</evidence>
<organism evidence="25 26">
    <name type="scientific">Sorangium cellulosum</name>
    <name type="common">Polyangium cellulosum</name>
    <dbReference type="NCBI Taxonomy" id="56"/>
    <lineage>
        <taxon>Bacteria</taxon>
        <taxon>Pseudomonadati</taxon>
        <taxon>Myxococcota</taxon>
        <taxon>Polyangia</taxon>
        <taxon>Polyangiales</taxon>
        <taxon>Polyangiaceae</taxon>
        <taxon>Sorangium</taxon>
    </lineage>
</organism>
<comment type="catalytic activity">
    <reaction evidence="20">
        <text>hexadecanoyl-CoA + H2O = hexadecanoate + CoA + H(+)</text>
        <dbReference type="Rhea" id="RHEA:16645"/>
        <dbReference type="ChEBI" id="CHEBI:7896"/>
        <dbReference type="ChEBI" id="CHEBI:15377"/>
        <dbReference type="ChEBI" id="CHEBI:15378"/>
        <dbReference type="ChEBI" id="CHEBI:57287"/>
        <dbReference type="ChEBI" id="CHEBI:57379"/>
        <dbReference type="EC" id="3.1.2.2"/>
    </reaction>
    <physiologicalReaction direction="left-to-right" evidence="20">
        <dbReference type="Rhea" id="RHEA:16646"/>
    </physiologicalReaction>
</comment>
<name>A0A4P2Q363_SORCE</name>
<comment type="catalytic activity">
    <reaction evidence="23">
        <text>tetradecanoyl-CoA + H2O = tetradecanoate + CoA + H(+)</text>
        <dbReference type="Rhea" id="RHEA:40119"/>
        <dbReference type="ChEBI" id="CHEBI:15377"/>
        <dbReference type="ChEBI" id="CHEBI:15378"/>
        <dbReference type="ChEBI" id="CHEBI:30807"/>
        <dbReference type="ChEBI" id="CHEBI:57287"/>
        <dbReference type="ChEBI" id="CHEBI:57385"/>
    </reaction>
    <physiologicalReaction direction="left-to-right" evidence="23">
        <dbReference type="Rhea" id="RHEA:40120"/>
    </physiologicalReaction>
</comment>
<proteinExistence type="inferred from homology"/>
<evidence type="ECO:0000256" key="16">
    <source>
        <dbReference type="ARBA" id="ARBA00038848"/>
    </source>
</evidence>
<dbReference type="AlphaFoldDB" id="A0A4P2Q363"/>
<dbReference type="GO" id="GO:0005737">
    <property type="term" value="C:cytoplasm"/>
    <property type="evidence" value="ECO:0007669"/>
    <property type="project" value="UniProtKB-SubCell"/>
</dbReference>
<comment type="catalytic activity">
    <reaction evidence="13">
        <text>(5Z,8Z,11Z,14Z)-eicosatetraenoyl-CoA + H2O = (5Z,8Z,11Z,14Z)-eicosatetraenoate + CoA + H(+)</text>
        <dbReference type="Rhea" id="RHEA:40151"/>
        <dbReference type="ChEBI" id="CHEBI:15377"/>
        <dbReference type="ChEBI" id="CHEBI:15378"/>
        <dbReference type="ChEBI" id="CHEBI:32395"/>
        <dbReference type="ChEBI" id="CHEBI:57287"/>
        <dbReference type="ChEBI" id="CHEBI:57368"/>
    </reaction>
    <physiologicalReaction direction="left-to-right" evidence="13">
        <dbReference type="Rhea" id="RHEA:40152"/>
    </physiologicalReaction>
</comment>
<keyword evidence="8" id="KW-0276">Fatty acid metabolism</keyword>
<dbReference type="Pfam" id="PF03061">
    <property type="entry name" value="4HBT"/>
    <property type="match status" value="1"/>
</dbReference>
<evidence type="ECO:0000256" key="14">
    <source>
        <dbReference type="ARBA" id="ARBA00037002"/>
    </source>
</evidence>
<dbReference type="EMBL" id="CP012670">
    <property type="protein sequence ID" value="AUX23757.1"/>
    <property type="molecule type" value="Genomic_DNA"/>
</dbReference>
<dbReference type="EC" id="3.1.2.2" evidence="16"/>
<evidence type="ECO:0000256" key="7">
    <source>
        <dbReference type="ARBA" id="ARBA00022801"/>
    </source>
</evidence>
<dbReference type="OrthoDB" id="5297685at2"/>
<comment type="subcellular location">
    <subcellularLocation>
        <location evidence="3">Cell projection</location>
        <location evidence="3">Ruffle membrane</location>
    </subcellularLocation>
    <subcellularLocation>
        <location evidence="2">Cytoplasm</location>
    </subcellularLocation>
    <subcellularLocation>
        <location evidence="1">Membrane</location>
        <topology evidence="1">Peripheral membrane protein</topology>
    </subcellularLocation>
</comment>
<keyword evidence="12" id="KW-0966">Cell projection</keyword>
<comment type="catalytic activity">
    <reaction evidence="19">
        <text>octanoyl-CoA + H2O = octanoate + CoA + H(+)</text>
        <dbReference type="Rhea" id="RHEA:30143"/>
        <dbReference type="ChEBI" id="CHEBI:15377"/>
        <dbReference type="ChEBI" id="CHEBI:15378"/>
        <dbReference type="ChEBI" id="CHEBI:25646"/>
        <dbReference type="ChEBI" id="CHEBI:57287"/>
        <dbReference type="ChEBI" id="CHEBI:57386"/>
    </reaction>
    <physiologicalReaction direction="left-to-right" evidence="19">
        <dbReference type="Rhea" id="RHEA:30144"/>
    </physiologicalReaction>
</comment>
<keyword evidence="7" id="KW-0378">Hydrolase</keyword>
<evidence type="ECO:0000259" key="24">
    <source>
        <dbReference type="Pfam" id="PF03061"/>
    </source>
</evidence>
<keyword evidence="9" id="KW-0809">Transit peptide</keyword>
<comment type="catalytic activity">
    <reaction evidence="22">
        <text>dodecanoyl-CoA + H2O = dodecanoate + CoA + H(+)</text>
        <dbReference type="Rhea" id="RHEA:30135"/>
        <dbReference type="ChEBI" id="CHEBI:15377"/>
        <dbReference type="ChEBI" id="CHEBI:15378"/>
        <dbReference type="ChEBI" id="CHEBI:18262"/>
        <dbReference type="ChEBI" id="CHEBI:57287"/>
        <dbReference type="ChEBI" id="CHEBI:57375"/>
    </reaction>
    <physiologicalReaction direction="left-to-right" evidence="22">
        <dbReference type="Rhea" id="RHEA:30136"/>
    </physiologicalReaction>
</comment>
<evidence type="ECO:0000256" key="4">
    <source>
        <dbReference type="ARBA" id="ARBA00022475"/>
    </source>
</evidence>
<evidence type="ECO:0000256" key="13">
    <source>
        <dbReference type="ARBA" id="ARBA00035852"/>
    </source>
</evidence>
<evidence type="ECO:0000256" key="6">
    <source>
        <dbReference type="ARBA" id="ARBA00022703"/>
    </source>
</evidence>
<evidence type="ECO:0000256" key="11">
    <source>
        <dbReference type="ARBA" id="ARBA00023136"/>
    </source>
</evidence>
<dbReference type="RefSeq" id="WP_129349163.1">
    <property type="nucleotide sequence ID" value="NZ_CP012670.1"/>
</dbReference>
<dbReference type="PANTHER" id="PTHR12418">
    <property type="entry name" value="ACYL-COENZYME A THIOESTERASE THEM4"/>
    <property type="match status" value="1"/>
</dbReference>
<dbReference type="Gene3D" id="3.10.129.10">
    <property type="entry name" value="Hotdog Thioesterase"/>
    <property type="match status" value="1"/>
</dbReference>
<protein>
    <recommendedName>
        <fullName evidence="17">Acyl-coenzyme A thioesterase THEM4</fullName>
        <ecNumber evidence="16">3.1.2.2</ecNumber>
    </recommendedName>
    <alternativeName>
        <fullName evidence="18">Thioesterase superfamily member 4</fullName>
    </alternativeName>
</protein>
<sequence length="158" mass="17258">MPDLDPDLFGPDQPCFGCSPHHPIGFHLRFAREGDEVVTRFVPGEQYQGPPGIMHGGLVATLADEIAAWAVIGLLDRFGFTASMQLKLRRPVRVGVEVEGRGRIVHDTPRTAQVGVRLLQGGAETLIGELTFAILNRAGAERLLGGPLPEAWRRFARE</sequence>
<evidence type="ECO:0000313" key="25">
    <source>
        <dbReference type="EMBL" id="AUX23757.1"/>
    </source>
</evidence>
<evidence type="ECO:0000256" key="8">
    <source>
        <dbReference type="ARBA" id="ARBA00022832"/>
    </source>
</evidence>
<comment type="catalytic activity">
    <reaction evidence="14">
        <text>(9Z)-octadecenoyl-CoA + H2O = (9Z)-octadecenoate + CoA + H(+)</text>
        <dbReference type="Rhea" id="RHEA:40139"/>
        <dbReference type="ChEBI" id="CHEBI:15377"/>
        <dbReference type="ChEBI" id="CHEBI:15378"/>
        <dbReference type="ChEBI" id="CHEBI:30823"/>
        <dbReference type="ChEBI" id="CHEBI:57287"/>
        <dbReference type="ChEBI" id="CHEBI:57387"/>
    </reaction>
    <physiologicalReaction direction="left-to-right" evidence="14">
        <dbReference type="Rhea" id="RHEA:40140"/>
    </physiologicalReaction>
</comment>
<accession>A0A4P2Q363</accession>
<evidence type="ECO:0000256" key="9">
    <source>
        <dbReference type="ARBA" id="ARBA00022946"/>
    </source>
</evidence>
<dbReference type="PANTHER" id="PTHR12418:SF19">
    <property type="entry name" value="ACYL-COENZYME A THIOESTERASE THEM4"/>
    <property type="match status" value="1"/>
</dbReference>
<dbReference type="GO" id="GO:0016020">
    <property type="term" value="C:membrane"/>
    <property type="evidence" value="ECO:0007669"/>
    <property type="project" value="UniProtKB-SubCell"/>
</dbReference>
<dbReference type="GO" id="GO:0016790">
    <property type="term" value="F:thiolester hydrolase activity"/>
    <property type="evidence" value="ECO:0007669"/>
    <property type="project" value="UniProtKB-ARBA"/>
</dbReference>
<keyword evidence="4" id="KW-1003">Cell membrane</keyword>
<comment type="similarity">
    <text evidence="15">Belongs to the THEM4/THEM5 thioesterase family.</text>
</comment>
<evidence type="ECO:0000256" key="5">
    <source>
        <dbReference type="ARBA" id="ARBA00022490"/>
    </source>
</evidence>
<dbReference type="InterPro" id="IPR006683">
    <property type="entry name" value="Thioestr_dom"/>
</dbReference>
<evidence type="ECO:0000256" key="19">
    <source>
        <dbReference type="ARBA" id="ARBA00047588"/>
    </source>
</evidence>
<dbReference type="InterPro" id="IPR029069">
    <property type="entry name" value="HotDog_dom_sf"/>
</dbReference>
<evidence type="ECO:0000256" key="10">
    <source>
        <dbReference type="ARBA" id="ARBA00023098"/>
    </source>
</evidence>
<evidence type="ECO:0000256" key="2">
    <source>
        <dbReference type="ARBA" id="ARBA00004496"/>
    </source>
</evidence>
<dbReference type="InterPro" id="IPR052365">
    <property type="entry name" value="THEM4/THEM5_acyl-CoA_thioest"/>
</dbReference>
<evidence type="ECO:0000256" key="1">
    <source>
        <dbReference type="ARBA" id="ARBA00004170"/>
    </source>
</evidence>
<evidence type="ECO:0000256" key="22">
    <source>
        <dbReference type="ARBA" id="ARBA00048074"/>
    </source>
</evidence>
<keyword evidence="6" id="KW-0053">Apoptosis</keyword>
<evidence type="ECO:0000256" key="12">
    <source>
        <dbReference type="ARBA" id="ARBA00023273"/>
    </source>
</evidence>
<evidence type="ECO:0000256" key="17">
    <source>
        <dbReference type="ARBA" id="ARBA00040123"/>
    </source>
</evidence>
<keyword evidence="11" id="KW-0472">Membrane</keyword>